<organism evidence="2 3">
    <name type="scientific">Canna indica</name>
    <name type="common">Indian-shot</name>
    <dbReference type="NCBI Taxonomy" id="4628"/>
    <lineage>
        <taxon>Eukaryota</taxon>
        <taxon>Viridiplantae</taxon>
        <taxon>Streptophyta</taxon>
        <taxon>Embryophyta</taxon>
        <taxon>Tracheophyta</taxon>
        <taxon>Spermatophyta</taxon>
        <taxon>Magnoliopsida</taxon>
        <taxon>Liliopsida</taxon>
        <taxon>Zingiberales</taxon>
        <taxon>Cannaceae</taxon>
        <taxon>Canna</taxon>
    </lineage>
</organism>
<feature type="domain" description="PORR" evidence="1">
    <location>
        <begin position="105"/>
        <end position="221"/>
    </location>
</feature>
<dbReference type="EMBL" id="CP136898">
    <property type="protein sequence ID" value="WOL20086.1"/>
    <property type="molecule type" value="Genomic_DNA"/>
</dbReference>
<feature type="domain" description="PORR" evidence="1">
    <location>
        <begin position="1"/>
        <end position="96"/>
    </location>
</feature>
<dbReference type="Proteomes" id="UP001327560">
    <property type="component" value="Chromosome 9"/>
</dbReference>
<gene>
    <name evidence="2" type="ORF">Cni_G28888</name>
</gene>
<keyword evidence="3" id="KW-1185">Reference proteome</keyword>
<sequence length="225" mass="25741">MTALVDEEEVAKDASEPARARRLAKILVLSRYPRLNVVKINELKRGFGFPDDYLLYLIPKHLDTFRIVNNTGRQNSKQIKLLVWDPGLDVLAHEAAAIERGTQLHFFRIVNCIGRRNSMEIELLDWDIGLVVSALKAVAMEQGTRSCFFRIGNLTRRQNSMEIELLYWDPGLAISALNVATMEREKFDEFNDALPYVSPYSENQTESEKRAVGIIHEILSIRCFS</sequence>
<evidence type="ECO:0000313" key="2">
    <source>
        <dbReference type="EMBL" id="WOL20086.1"/>
    </source>
</evidence>
<proteinExistence type="predicted"/>
<dbReference type="GO" id="GO:0003723">
    <property type="term" value="F:RNA binding"/>
    <property type="evidence" value="ECO:0007669"/>
    <property type="project" value="InterPro"/>
</dbReference>
<accession>A0AAQ3QSQ5</accession>
<evidence type="ECO:0000313" key="3">
    <source>
        <dbReference type="Proteomes" id="UP001327560"/>
    </source>
</evidence>
<dbReference type="InterPro" id="IPR021099">
    <property type="entry name" value="PORR_domain"/>
</dbReference>
<dbReference type="AlphaFoldDB" id="A0AAQ3QSQ5"/>
<protein>
    <recommendedName>
        <fullName evidence="1">PORR domain-containing protein</fullName>
    </recommendedName>
</protein>
<dbReference type="InterPro" id="IPR045040">
    <property type="entry name" value="PORR_fam"/>
</dbReference>
<name>A0AAQ3QSQ5_9LILI</name>
<reference evidence="2 3" key="1">
    <citation type="submission" date="2023-10" db="EMBL/GenBank/DDBJ databases">
        <title>Chromosome-scale genome assembly provides insights into flower coloration mechanisms of Canna indica.</title>
        <authorList>
            <person name="Li C."/>
        </authorList>
    </citation>
    <scope>NUCLEOTIDE SEQUENCE [LARGE SCALE GENOMIC DNA]</scope>
    <source>
        <tissue evidence="2">Flower</tissue>
    </source>
</reference>
<evidence type="ECO:0000259" key="1">
    <source>
        <dbReference type="Pfam" id="PF11955"/>
    </source>
</evidence>
<dbReference type="Pfam" id="PF11955">
    <property type="entry name" value="PORR"/>
    <property type="match status" value="2"/>
</dbReference>
<dbReference type="PANTHER" id="PTHR31476">
    <property type="entry name" value="PROTEIN WHAT'S THIS FACTOR 1 HOMOLOG, CHLOROPLASTIC"/>
    <property type="match status" value="1"/>
</dbReference>
<dbReference type="PANTHER" id="PTHR31476:SF5">
    <property type="entry name" value="UBIQUITIN CARBOXYL-TERMINAL HYDROLASE FAMILY PROTEIN"/>
    <property type="match status" value="1"/>
</dbReference>